<evidence type="ECO:0000256" key="1">
    <source>
        <dbReference type="SAM" id="SignalP"/>
    </source>
</evidence>
<sequence>MRKLFLVFLIAFGLCVHSAVAFGATTAPDVATEAAEAWLALADKGDAQATWHEAAGAFKAGIEQKDWEKTLPQARQPLGEVTSRKLQSSEITTTLPGVADGEYVIFRFQTSFANKKSASEALLMQKEADGVWRTVGYFIQ</sequence>
<comment type="caution">
    <text evidence="2">The sequence shown here is derived from an EMBL/GenBank/DDBJ whole genome shotgun (WGS) entry which is preliminary data.</text>
</comment>
<evidence type="ECO:0000313" key="3">
    <source>
        <dbReference type="Proteomes" id="UP000539075"/>
    </source>
</evidence>
<name>A0A7W8FGK7_9BACT</name>
<accession>A0A7W8FGK7</accession>
<dbReference type="RefSeq" id="WP_183719818.1">
    <property type="nucleotide sequence ID" value="NZ_JACHGO010000005.1"/>
</dbReference>
<protein>
    <recommendedName>
        <fullName evidence="4">DUF4019 domain-containing protein</fullName>
    </recommendedName>
</protein>
<evidence type="ECO:0008006" key="4">
    <source>
        <dbReference type="Google" id="ProtNLM"/>
    </source>
</evidence>
<dbReference type="AlphaFoldDB" id="A0A7W8FGK7"/>
<gene>
    <name evidence="2" type="ORF">HNQ38_002000</name>
</gene>
<dbReference type="InterPro" id="IPR025091">
    <property type="entry name" value="DUF4019"/>
</dbReference>
<organism evidence="2 3">
    <name type="scientific">Desulfovibrio intestinalis</name>
    <dbReference type="NCBI Taxonomy" id="58621"/>
    <lineage>
        <taxon>Bacteria</taxon>
        <taxon>Pseudomonadati</taxon>
        <taxon>Thermodesulfobacteriota</taxon>
        <taxon>Desulfovibrionia</taxon>
        <taxon>Desulfovibrionales</taxon>
        <taxon>Desulfovibrionaceae</taxon>
        <taxon>Desulfovibrio</taxon>
    </lineage>
</organism>
<proteinExistence type="predicted"/>
<feature type="signal peptide" evidence="1">
    <location>
        <begin position="1"/>
        <end position="23"/>
    </location>
</feature>
<feature type="chain" id="PRO_5030988448" description="DUF4019 domain-containing protein" evidence="1">
    <location>
        <begin position="24"/>
        <end position="140"/>
    </location>
</feature>
<keyword evidence="1" id="KW-0732">Signal</keyword>
<dbReference type="EMBL" id="JACHGO010000005">
    <property type="protein sequence ID" value="MBB5143900.1"/>
    <property type="molecule type" value="Genomic_DNA"/>
</dbReference>
<dbReference type="Pfam" id="PF13211">
    <property type="entry name" value="DUF4019"/>
    <property type="match status" value="1"/>
</dbReference>
<evidence type="ECO:0000313" key="2">
    <source>
        <dbReference type="EMBL" id="MBB5143900.1"/>
    </source>
</evidence>
<dbReference type="Proteomes" id="UP000539075">
    <property type="component" value="Unassembled WGS sequence"/>
</dbReference>
<reference evidence="2 3" key="1">
    <citation type="submission" date="2020-08" db="EMBL/GenBank/DDBJ databases">
        <title>Genomic Encyclopedia of Type Strains, Phase IV (KMG-IV): sequencing the most valuable type-strain genomes for metagenomic binning, comparative biology and taxonomic classification.</title>
        <authorList>
            <person name="Goeker M."/>
        </authorList>
    </citation>
    <scope>NUCLEOTIDE SEQUENCE [LARGE SCALE GENOMIC DNA]</scope>
    <source>
        <strain evidence="2 3">DSM 11275</strain>
    </source>
</reference>
<keyword evidence="3" id="KW-1185">Reference proteome</keyword>